<keyword evidence="3" id="KW-1185">Reference proteome</keyword>
<gene>
    <name evidence="2" type="ORF">SAMN04487818_105294</name>
</gene>
<feature type="compositionally biased region" description="Basic and acidic residues" evidence="1">
    <location>
        <begin position="55"/>
        <end position="88"/>
    </location>
</feature>
<reference evidence="3" key="1">
    <citation type="submission" date="2016-10" db="EMBL/GenBank/DDBJ databases">
        <authorList>
            <person name="Varghese N."/>
            <person name="Submissions S."/>
        </authorList>
    </citation>
    <scope>NUCLEOTIDE SEQUENCE [LARGE SCALE GENOMIC DNA]</scope>
    <source>
        <strain evidence="3">DSM 44260</strain>
    </source>
</reference>
<dbReference type="SUPFAM" id="SSF102588">
    <property type="entry name" value="LmbE-like"/>
    <property type="match status" value="1"/>
</dbReference>
<sequence>MRRATVVCAPPDDADSGAAGTVASWTSAGGEATTAPRPDPTRVIRPQRVPGRSPEINRDHVPAAHPDHRALGAPEHLRDTTGSFERRMPAPRCHASRIGAGTEPAARTRAHFTDTAAGYGLPKGRPAEEFQVVNTG</sequence>
<dbReference type="STRING" id="155974.SAMN04487818_105294"/>
<accession>A0A1H9S7D2</accession>
<evidence type="ECO:0000313" key="3">
    <source>
        <dbReference type="Proteomes" id="UP000199051"/>
    </source>
</evidence>
<feature type="region of interest" description="Disordered" evidence="1">
    <location>
        <begin position="1"/>
        <end position="136"/>
    </location>
</feature>
<evidence type="ECO:0000313" key="2">
    <source>
        <dbReference type="EMBL" id="SER80535.1"/>
    </source>
</evidence>
<evidence type="ECO:0000256" key="1">
    <source>
        <dbReference type="SAM" id="MobiDB-lite"/>
    </source>
</evidence>
<protein>
    <submittedName>
        <fullName evidence="2">Uncharacterized protein</fullName>
    </submittedName>
</protein>
<dbReference type="EMBL" id="FOGI01000005">
    <property type="protein sequence ID" value="SER80535.1"/>
    <property type="molecule type" value="Genomic_DNA"/>
</dbReference>
<dbReference type="AlphaFoldDB" id="A0A1H9S7D2"/>
<organism evidence="2 3">
    <name type="scientific">Actinokineospora terrae</name>
    <dbReference type="NCBI Taxonomy" id="155974"/>
    <lineage>
        <taxon>Bacteria</taxon>
        <taxon>Bacillati</taxon>
        <taxon>Actinomycetota</taxon>
        <taxon>Actinomycetes</taxon>
        <taxon>Pseudonocardiales</taxon>
        <taxon>Pseudonocardiaceae</taxon>
        <taxon>Actinokineospora</taxon>
    </lineage>
</organism>
<proteinExistence type="predicted"/>
<name>A0A1H9S7D2_9PSEU</name>
<dbReference type="InterPro" id="IPR024078">
    <property type="entry name" value="LmbE-like_dom_sf"/>
</dbReference>
<dbReference type="Proteomes" id="UP000199051">
    <property type="component" value="Unassembled WGS sequence"/>
</dbReference>